<name>A0A917N9G2_9GAMM</name>
<dbReference type="EMBL" id="BMPZ01000002">
    <property type="protein sequence ID" value="GGI74907.1"/>
    <property type="molecule type" value="Genomic_DNA"/>
</dbReference>
<protein>
    <submittedName>
        <fullName evidence="1">ABC transporter substrate-binding protein</fullName>
    </submittedName>
</protein>
<reference evidence="1" key="2">
    <citation type="submission" date="2020-09" db="EMBL/GenBank/DDBJ databases">
        <authorList>
            <person name="Sun Q."/>
            <person name="Ohkuma M."/>
        </authorList>
    </citation>
    <scope>NUCLEOTIDE SEQUENCE</scope>
    <source>
        <strain evidence="1">JCM 30804</strain>
    </source>
</reference>
<reference evidence="1" key="1">
    <citation type="journal article" date="2014" name="Int. J. Syst. Evol. Microbiol.">
        <title>Complete genome sequence of Corynebacterium casei LMG S-19264T (=DSM 44701T), isolated from a smear-ripened cheese.</title>
        <authorList>
            <consortium name="US DOE Joint Genome Institute (JGI-PGF)"/>
            <person name="Walter F."/>
            <person name="Albersmeier A."/>
            <person name="Kalinowski J."/>
            <person name="Ruckert C."/>
        </authorList>
    </citation>
    <scope>NUCLEOTIDE SEQUENCE</scope>
    <source>
        <strain evidence="1">JCM 30804</strain>
    </source>
</reference>
<evidence type="ECO:0000313" key="1">
    <source>
        <dbReference type="EMBL" id="GGI74907.1"/>
    </source>
</evidence>
<sequence length="239" mass="26964">MSGILGLFGTATHSYAKSKPTHVYQFVAIQGLIEQEIALDIFQRISEQAQLNITVSPLPAKRAEHSVFNDIKDGEILRIFEYGKNNPKVIRVPTPYYKLRTAVFFNKNKPLQITQASELAQYRVGVVRGVKHTQVITRGLNNVIQSNTTEQLFSLLNSGRIDIALTSKIDGLMTLNQQNLHSISHQEQSLATLNLYIYVNHRYPQMVNQLEQAIVELTRNGQLQAHTQQSEQNILGIAQ</sequence>
<dbReference type="SUPFAM" id="SSF53850">
    <property type="entry name" value="Periplasmic binding protein-like II"/>
    <property type="match status" value="1"/>
</dbReference>
<dbReference type="RefSeq" id="WP_188918584.1">
    <property type="nucleotide sequence ID" value="NZ_BMPZ01000002.1"/>
</dbReference>
<evidence type="ECO:0000313" key="2">
    <source>
        <dbReference type="Proteomes" id="UP000613743"/>
    </source>
</evidence>
<proteinExistence type="predicted"/>
<organism evidence="1 2">
    <name type="scientific">Shewanella gelidii</name>
    <dbReference type="NCBI Taxonomy" id="1642821"/>
    <lineage>
        <taxon>Bacteria</taxon>
        <taxon>Pseudomonadati</taxon>
        <taxon>Pseudomonadota</taxon>
        <taxon>Gammaproteobacteria</taxon>
        <taxon>Alteromonadales</taxon>
        <taxon>Shewanellaceae</taxon>
        <taxon>Shewanella</taxon>
    </lineage>
</organism>
<dbReference type="AlphaFoldDB" id="A0A917N9G2"/>
<comment type="caution">
    <text evidence="1">The sequence shown here is derived from an EMBL/GenBank/DDBJ whole genome shotgun (WGS) entry which is preliminary data.</text>
</comment>
<keyword evidence="2" id="KW-1185">Reference proteome</keyword>
<dbReference type="Proteomes" id="UP000613743">
    <property type="component" value="Unassembled WGS sequence"/>
</dbReference>
<accession>A0A917N9G2</accession>
<gene>
    <name evidence="1" type="ORF">GCM10009332_10450</name>
</gene>
<dbReference type="Gene3D" id="3.40.190.10">
    <property type="entry name" value="Periplasmic binding protein-like II"/>
    <property type="match status" value="2"/>
</dbReference>